<evidence type="ECO:0000256" key="1">
    <source>
        <dbReference type="ARBA" id="ARBA00004251"/>
    </source>
</evidence>
<keyword evidence="4 12" id="KW-0812">Transmembrane</keyword>
<evidence type="ECO:0000256" key="3">
    <source>
        <dbReference type="ARBA" id="ARBA00022475"/>
    </source>
</evidence>
<evidence type="ECO:0000256" key="4">
    <source>
        <dbReference type="ARBA" id="ARBA00022692"/>
    </source>
</evidence>
<gene>
    <name evidence="15" type="primary">IL31RA</name>
</gene>
<dbReference type="PROSITE" id="PS50853">
    <property type="entry name" value="FN3"/>
    <property type="match status" value="3"/>
</dbReference>
<feature type="domain" description="Fibronectin type-III" evidence="14">
    <location>
        <begin position="529"/>
        <end position="624"/>
    </location>
</feature>
<feature type="signal peptide" evidence="13">
    <location>
        <begin position="1"/>
        <end position="19"/>
    </location>
</feature>
<dbReference type="RefSeq" id="XP_074389567.1">
    <property type="nucleotide sequence ID" value="XM_074533466.1"/>
</dbReference>
<comment type="similarity">
    <text evidence="2">Belongs to the type I cytokine receptor family. Type 2 subfamily.</text>
</comment>
<proteinExistence type="inferred from homology"/>
<dbReference type="Pfam" id="PF06328">
    <property type="entry name" value="Lep_receptor_Ig"/>
    <property type="match status" value="1"/>
</dbReference>
<dbReference type="GeneID" id="102069357"/>
<evidence type="ECO:0000259" key="14">
    <source>
        <dbReference type="PROSITE" id="PS50853"/>
    </source>
</evidence>
<keyword evidence="6" id="KW-0677">Repeat</keyword>
<evidence type="ECO:0000256" key="11">
    <source>
        <dbReference type="ARBA" id="ARBA00023319"/>
    </source>
</evidence>
<feature type="domain" description="Fibronectin type-III" evidence="14">
    <location>
        <begin position="337"/>
        <end position="433"/>
    </location>
</feature>
<evidence type="ECO:0000256" key="2">
    <source>
        <dbReference type="ARBA" id="ARBA00008921"/>
    </source>
</evidence>
<evidence type="ECO:0000256" key="7">
    <source>
        <dbReference type="ARBA" id="ARBA00022989"/>
    </source>
</evidence>
<keyword evidence="16" id="KW-1185">Reference proteome</keyword>
<evidence type="ECO:0000256" key="9">
    <source>
        <dbReference type="ARBA" id="ARBA00023170"/>
    </source>
</evidence>
<dbReference type="CDD" id="cd00063">
    <property type="entry name" value="FN3"/>
    <property type="match status" value="3"/>
</dbReference>
<dbReference type="Proteomes" id="UP000694413">
    <property type="component" value="Unassembled WGS sequence"/>
</dbReference>
<dbReference type="PANTHER" id="PTHR48423">
    <property type="entry name" value="INTERLEUKIN-27 RECEPTOR SUBUNIT ALPHA"/>
    <property type="match status" value="1"/>
</dbReference>
<keyword evidence="10" id="KW-0325">Glycoprotein</keyword>
<dbReference type="InterPro" id="IPR036179">
    <property type="entry name" value="Ig-like_dom_sf"/>
</dbReference>
<keyword evidence="9" id="KW-0675">Receptor</keyword>
<dbReference type="SMART" id="SM00060">
    <property type="entry name" value="FN3"/>
    <property type="match status" value="4"/>
</dbReference>
<dbReference type="InterPro" id="IPR003961">
    <property type="entry name" value="FN3_dom"/>
</dbReference>
<keyword evidence="8 12" id="KW-0472">Membrane</keyword>
<dbReference type="GO" id="GO:0005886">
    <property type="term" value="C:plasma membrane"/>
    <property type="evidence" value="ECO:0007669"/>
    <property type="project" value="UniProtKB-SubCell"/>
</dbReference>
<dbReference type="FunFam" id="2.60.40.10:FF:000414">
    <property type="entry name" value="Interleukin-6 receptor subunit beta"/>
    <property type="match status" value="1"/>
</dbReference>
<evidence type="ECO:0000256" key="13">
    <source>
        <dbReference type="SAM" id="SignalP"/>
    </source>
</evidence>
<reference evidence="15" key="2">
    <citation type="submission" date="2025-09" db="UniProtKB">
        <authorList>
            <consortium name="Ensembl"/>
        </authorList>
    </citation>
    <scope>IDENTIFICATION</scope>
</reference>
<protein>
    <submittedName>
        <fullName evidence="15">Interleukin 31 receptor A</fullName>
    </submittedName>
</protein>
<dbReference type="Gene3D" id="2.60.40.10">
    <property type="entry name" value="Immunoglobulins"/>
    <property type="match status" value="6"/>
</dbReference>
<evidence type="ECO:0000256" key="10">
    <source>
        <dbReference type="ARBA" id="ARBA00023180"/>
    </source>
</evidence>
<evidence type="ECO:0000256" key="8">
    <source>
        <dbReference type="ARBA" id="ARBA00023136"/>
    </source>
</evidence>
<evidence type="ECO:0000256" key="6">
    <source>
        <dbReference type="ARBA" id="ARBA00022737"/>
    </source>
</evidence>
<evidence type="ECO:0000313" key="16">
    <source>
        <dbReference type="Proteomes" id="UP000694413"/>
    </source>
</evidence>
<dbReference type="RefSeq" id="XP_074389566.1">
    <property type="nucleotide sequence ID" value="XM_074533465.1"/>
</dbReference>
<keyword evidence="11" id="KW-0393">Immunoglobulin domain</keyword>
<feature type="transmembrane region" description="Helical" evidence="12">
    <location>
        <begin position="629"/>
        <end position="652"/>
    </location>
</feature>
<dbReference type="PANTHER" id="PTHR48423:SF1">
    <property type="entry name" value="INTERLEUKIN-27 RECEPTOR SUBUNIT ALPHA"/>
    <property type="match status" value="1"/>
</dbReference>
<sequence length="888" mass="100675">MFSNLIWMFVLLCISVTDENSIRDADIFPSSPEIERGSSLKLSCVLKKKYTPQRNASHIIWKLNNELIAPENYNIVNKTVSNITIHNFTYSTANVECLMKYSGKELPLAHTEVKSGFRPDVPENISCIYFYDVNLTCTWNAGRETNLMTNYTLYRKLAASAGALFLPIQDSRMSSPDVVKPCPAGTESCSLSYADNVYSNDFCFQVEAKNVLGASLTECVAIPLQKIEKFAPPEIISVKKIPGIKQLLTVTWKMPEKIIPLKHIICQVQYRNLYSNFTEFVNVSLNSKKKVGSCNLTGLWDSTDYSVAIRCVNNESAFWSGWSGEKNGSTEENAPSGKVDLWRVIESSRSSRNRSVHLMWKPLKSFPPSGRILGYKIQYFPENKAAHKRTNNSTEQKMTLLLNEEAHIISVTAYNSAGESPEAILRIPSPDEKSSQMIEKVVTSTTNEEVVVQWKTSEPETTKYVVEWYEELEMDPFGRSWQYVSNSTKWKINKKNFKPFICYNILVYPLYGSNAAAPSYTQIYAEEKKPSEGPVADTGILGKNEVTIKWNEISKAKRNGFITNYTIFYKPKNGKELNETVNSDVLQYRLKSLQANTQYTVQIMASNKAGGTIGEPKTFKTLKLDKEDIFFIAIPVEISILCLIGLWITCVLKKHVFKKVCWPDIPNPEESLAVEWPLASSVNNSFLKRMSSQTKTVDFEEINVLEYCFPEESQEGSLLINYDNHVSECTGINTKGITNRDEKILHNEENEAAKSFSPSMPYIITDQFTRSQMHSAFIPVKEVQPIEMVASDLCGCQQNPIKNEENDNEEVLNLEDFNEKTLFNPYLKNSVKTREFLISESLPEHSTDECRSQLSALLPFQPNVLAQSYITVDMFRVAKGQQCERALL</sequence>
<reference evidence="15" key="1">
    <citation type="submission" date="2025-08" db="UniProtKB">
        <authorList>
            <consortium name="Ensembl"/>
        </authorList>
    </citation>
    <scope>IDENTIFICATION</scope>
</reference>
<evidence type="ECO:0000313" key="15">
    <source>
        <dbReference type="Ensembl" id="ENSZALP00000013850.1"/>
    </source>
</evidence>
<name>A0A8D2MYC0_ZONAL</name>
<evidence type="ECO:0000256" key="5">
    <source>
        <dbReference type="ARBA" id="ARBA00022729"/>
    </source>
</evidence>
<dbReference type="SUPFAM" id="SSF48726">
    <property type="entry name" value="Immunoglobulin"/>
    <property type="match status" value="1"/>
</dbReference>
<dbReference type="InterPro" id="IPR013783">
    <property type="entry name" value="Ig-like_fold"/>
</dbReference>
<dbReference type="AlphaFoldDB" id="A0A8D2MYC0"/>
<dbReference type="Ensembl" id="ENSZALT00000018862.1">
    <property type="protein sequence ID" value="ENSZALP00000013850.1"/>
    <property type="gene ID" value="ENSZALG00000011517.1"/>
</dbReference>
<feature type="domain" description="Fibronectin type-III" evidence="14">
    <location>
        <begin position="232"/>
        <end position="333"/>
    </location>
</feature>
<evidence type="ECO:0000256" key="12">
    <source>
        <dbReference type="SAM" id="Phobius"/>
    </source>
</evidence>
<keyword evidence="7 12" id="KW-1133">Transmembrane helix</keyword>
<comment type="subcellular location">
    <subcellularLocation>
        <location evidence="1">Cell membrane</location>
        <topology evidence="1">Single-pass type I membrane protein</topology>
    </subcellularLocation>
</comment>
<dbReference type="SUPFAM" id="SSF49265">
    <property type="entry name" value="Fibronectin type III"/>
    <property type="match status" value="3"/>
</dbReference>
<dbReference type="Pfam" id="PF00041">
    <property type="entry name" value="fn3"/>
    <property type="match status" value="2"/>
</dbReference>
<accession>A0A8D2MYC0</accession>
<organism evidence="15 16">
    <name type="scientific">Zonotrichia albicollis</name>
    <name type="common">White-throated sparrow</name>
    <name type="synonym">Fringilla albicollis</name>
    <dbReference type="NCBI Taxonomy" id="44394"/>
    <lineage>
        <taxon>Eukaryota</taxon>
        <taxon>Metazoa</taxon>
        <taxon>Chordata</taxon>
        <taxon>Craniata</taxon>
        <taxon>Vertebrata</taxon>
        <taxon>Euteleostomi</taxon>
        <taxon>Archelosauria</taxon>
        <taxon>Archosauria</taxon>
        <taxon>Dinosauria</taxon>
        <taxon>Saurischia</taxon>
        <taxon>Theropoda</taxon>
        <taxon>Coelurosauria</taxon>
        <taxon>Aves</taxon>
        <taxon>Neognathae</taxon>
        <taxon>Neoaves</taxon>
        <taxon>Telluraves</taxon>
        <taxon>Australaves</taxon>
        <taxon>Passeriformes</taxon>
        <taxon>Passerellidae</taxon>
        <taxon>Zonotrichia</taxon>
    </lineage>
</organism>
<dbReference type="InterPro" id="IPR052672">
    <property type="entry name" value="Type1_Cytokine_Rcpt_Type2"/>
</dbReference>
<dbReference type="FunFam" id="2.60.40.10:FF:000524">
    <property type="entry name" value="Interleukin-6 receptor subunit beta"/>
    <property type="match status" value="1"/>
</dbReference>
<keyword evidence="3" id="KW-1003">Cell membrane</keyword>
<keyword evidence="5 13" id="KW-0732">Signal</keyword>
<dbReference type="InterPro" id="IPR036116">
    <property type="entry name" value="FN3_sf"/>
</dbReference>
<dbReference type="InterPro" id="IPR010457">
    <property type="entry name" value="IgC2-like_lig-bd"/>
</dbReference>
<feature type="chain" id="PRO_5034919540" evidence="13">
    <location>
        <begin position="20"/>
        <end position="888"/>
    </location>
</feature>